<evidence type="ECO:0000259" key="3">
    <source>
        <dbReference type="Pfam" id="PF17147"/>
    </source>
</evidence>
<dbReference type="Gene3D" id="3.40.50.970">
    <property type="match status" value="1"/>
</dbReference>
<dbReference type="InterPro" id="IPR009014">
    <property type="entry name" value="Transketo_C/PFOR_II"/>
</dbReference>
<dbReference type="PANTHER" id="PTHR32154">
    <property type="entry name" value="PYRUVATE-FLAVODOXIN OXIDOREDUCTASE-RELATED"/>
    <property type="match status" value="1"/>
</dbReference>
<evidence type="ECO:0000259" key="2">
    <source>
        <dbReference type="Pfam" id="PF01855"/>
    </source>
</evidence>
<dbReference type="SUPFAM" id="SSF52922">
    <property type="entry name" value="TK C-terminal domain-like"/>
    <property type="match status" value="1"/>
</dbReference>
<dbReference type="InterPro" id="IPR033412">
    <property type="entry name" value="PFOR_II"/>
</dbReference>
<evidence type="ECO:0000313" key="5">
    <source>
        <dbReference type="Proteomes" id="UP000027284"/>
    </source>
</evidence>
<feature type="domain" description="Pyruvate flavodoxin/ferredoxin oxidoreductase pyrimidine binding" evidence="2">
    <location>
        <begin position="14"/>
        <end position="234"/>
    </location>
</feature>
<dbReference type="InterPro" id="IPR050722">
    <property type="entry name" value="Pyruvate:ferred/Flavod_OxRd"/>
</dbReference>
<evidence type="ECO:0000256" key="1">
    <source>
        <dbReference type="ARBA" id="ARBA00023002"/>
    </source>
</evidence>
<proteinExistence type="predicted"/>
<dbReference type="AlphaFoldDB" id="A0A062Y0K8"/>
<dbReference type="Pfam" id="PF01855">
    <property type="entry name" value="POR_N"/>
    <property type="match status" value="1"/>
</dbReference>
<accession>A0A062Y0K8</accession>
<dbReference type="GO" id="GO:0016903">
    <property type="term" value="F:oxidoreductase activity, acting on the aldehyde or oxo group of donors"/>
    <property type="evidence" value="ECO:0007669"/>
    <property type="project" value="UniProtKB-ARBA"/>
</dbReference>
<dbReference type="STRING" id="1312852.EG19_02565"/>
<dbReference type="CDD" id="cd07034">
    <property type="entry name" value="TPP_PYR_PFOR_IOR-alpha_like"/>
    <property type="match status" value="1"/>
</dbReference>
<comment type="caution">
    <text evidence="4">The sequence shown here is derived from an EMBL/GenBank/DDBJ whole genome shotgun (WGS) entry which is preliminary data.</text>
</comment>
<gene>
    <name evidence="4" type="primary">porA</name>
    <name evidence="4" type="ORF">EG19_02565</name>
</gene>
<dbReference type="EMBL" id="JMFG01000016">
    <property type="protein sequence ID" value="KDA53876.1"/>
    <property type="molecule type" value="Genomic_DNA"/>
</dbReference>
<feature type="domain" description="Pyruvate:ferredoxin oxidoreductase core" evidence="3">
    <location>
        <begin position="257"/>
        <end position="361"/>
    </location>
</feature>
<dbReference type="OrthoDB" id="9794954at2"/>
<dbReference type="GO" id="GO:0006979">
    <property type="term" value="P:response to oxidative stress"/>
    <property type="evidence" value="ECO:0007669"/>
    <property type="project" value="TreeGrafter"/>
</dbReference>
<keyword evidence="1" id="KW-0560">Oxidoreductase</keyword>
<dbReference type="GO" id="GO:0019752">
    <property type="term" value="P:carboxylic acid metabolic process"/>
    <property type="evidence" value="ECO:0007669"/>
    <property type="project" value="UniProtKB-ARBA"/>
</dbReference>
<dbReference type="SUPFAM" id="SSF52518">
    <property type="entry name" value="Thiamin diphosphate-binding fold (THDP-binding)"/>
    <property type="match status" value="1"/>
</dbReference>
<sequence length="396" mass="43691">MKTVIKGNSAVAHGVRLARAQVIAAYPITPQTSIIEDLASFVAQGQLKATFVKVESEHSALAACIGAASAGARVFTATSAQGLALMHELIHWAAGARLPIVLADVNRAMAPGWSIWTDQNDSLSQRDTGWMQVYCASSQEVLDSVVQAYKVSEKVLLPTMIVLDAFFLSHTHEVVDVPEQELVDRFLPPLSLPLKLDVERPGAFGNLVFPDRYMEFRYKIELAHREALEVWRQVDQEWGRLTGRSYGLVEGYRLEDADTVLLTAGTPASTARVAVDQLRAEGVAAGVLRLRVFRPFPAEELARHLAGRRRVVVLDRNCSYGHHGIFHQETKSALYELPERRRPQLFGVIAGLGGRDITVSDLAEILRKASRSELAPVSWWNVLQPEEELEAAVASK</sequence>
<protein>
    <submittedName>
        <fullName evidence="4">Pyruvate ferredoxin oxidoreductase</fullName>
    </submittedName>
</protein>
<dbReference type="PANTHER" id="PTHR32154:SF0">
    <property type="entry name" value="PYRUVATE-FLAVODOXIN OXIDOREDUCTASE-RELATED"/>
    <property type="match status" value="1"/>
</dbReference>
<dbReference type="InterPro" id="IPR029061">
    <property type="entry name" value="THDP-binding"/>
</dbReference>
<dbReference type="Pfam" id="PF17147">
    <property type="entry name" value="PFOR_II"/>
    <property type="match status" value="1"/>
</dbReference>
<organism evidence="4 5">
    <name type="scientific">Thermoanaerobaculum aquaticum</name>
    <dbReference type="NCBI Taxonomy" id="1312852"/>
    <lineage>
        <taxon>Bacteria</taxon>
        <taxon>Pseudomonadati</taxon>
        <taxon>Acidobacteriota</taxon>
        <taxon>Thermoanaerobaculia</taxon>
        <taxon>Thermoanaerobaculales</taxon>
        <taxon>Thermoanaerobaculaceae</taxon>
        <taxon>Thermoanaerobaculum</taxon>
    </lineage>
</organism>
<dbReference type="FunFam" id="3.40.50.920:FF:000010">
    <property type="entry name" value="Pyruvate ferredoxin oxidoreductase, alpha subunit"/>
    <property type="match status" value="1"/>
</dbReference>
<reference evidence="4 5" key="1">
    <citation type="submission" date="2014-04" db="EMBL/GenBank/DDBJ databases">
        <title>The Genome Sequence of Thermoanaerobaculum aquaticum MP-01, The First Cultivated Group 23 Acidobacterium.</title>
        <authorList>
            <person name="Stamps B.W."/>
            <person name="Losey N.A."/>
            <person name="Lawson P.A."/>
            <person name="Stevenson B.S."/>
        </authorList>
    </citation>
    <scope>NUCLEOTIDE SEQUENCE [LARGE SCALE GENOMIC DNA]</scope>
    <source>
        <strain evidence="4 5">MP-01</strain>
    </source>
</reference>
<dbReference type="FunFam" id="3.40.50.970:FF:000012">
    <property type="entry name" value="Pyruvate:ferredoxin (Flavodoxin) oxidoreductase"/>
    <property type="match status" value="1"/>
</dbReference>
<dbReference type="RefSeq" id="WP_081799994.1">
    <property type="nucleotide sequence ID" value="NZ_JMFG01000016.1"/>
</dbReference>
<keyword evidence="4" id="KW-0670">Pyruvate</keyword>
<evidence type="ECO:0000313" key="4">
    <source>
        <dbReference type="EMBL" id="KDA53876.1"/>
    </source>
</evidence>
<dbReference type="Proteomes" id="UP000027284">
    <property type="component" value="Unassembled WGS sequence"/>
</dbReference>
<dbReference type="Gene3D" id="3.40.50.920">
    <property type="match status" value="1"/>
</dbReference>
<name>A0A062Y0K8_9BACT</name>
<dbReference type="InterPro" id="IPR002880">
    <property type="entry name" value="Pyrv_Fd/Flavodoxin_OxRdtase_N"/>
</dbReference>
<keyword evidence="5" id="KW-1185">Reference proteome</keyword>